<accession>A0A7W4RSF8</accession>
<organism evidence="1 2">
    <name type="scientific">Acinetobacter johnsonii</name>
    <dbReference type="NCBI Taxonomy" id="40214"/>
    <lineage>
        <taxon>Bacteria</taxon>
        <taxon>Pseudomonadati</taxon>
        <taxon>Pseudomonadota</taxon>
        <taxon>Gammaproteobacteria</taxon>
        <taxon>Moraxellales</taxon>
        <taxon>Moraxellaceae</taxon>
        <taxon>Acinetobacter</taxon>
    </lineage>
</organism>
<reference evidence="1" key="1">
    <citation type="submission" date="2022-09" db="EMBL/GenBank/DDBJ databases">
        <title>Intensive care unit water sources are persistently colonized with multi-drug resistant bacteria and are the site of extensive horizontal gene transfer of antibiotic resistance genes.</title>
        <authorList>
            <person name="Diorio-Toth L."/>
        </authorList>
    </citation>
    <scope>NUCLEOTIDE SEQUENCE</scope>
    <source>
        <strain evidence="1">GD03851</strain>
    </source>
</reference>
<dbReference type="RefSeq" id="WP_119064304.1">
    <property type="nucleotide sequence ID" value="NZ_CP037424.1"/>
</dbReference>
<sequence length="67" mass="7766">MSDQSTKLLPIDQVIAKLQIGKSTIYKWIEQCEFPQPILLGTGKRKIARWKESELDEWILQHKAKAS</sequence>
<proteinExistence type="predicted"/>
<dbReference type="InterPro" id="IPR010260">
    <property type="entry name" value="AlpA"/>
</dbReference>
<gene>
    <name evidence="1" type="ORF">N5D11_14145</name>
</gene>
<dbReference type="Gene3D" id="1.10.238.160">
    <property type="match status" value="1"/>
</dbReference>
<evidence type="ECO:0000313" key="2">
    <source>
        <dbReference type="Proteomes" id="UP001161099"/>
    </source>
</evidence>
<comment type="caution">
    <text evidence="1">The sequence shown here is derived from an EMBL/GenBank/DDBJ whole genome shotgun (WGS) entry which is preliminary data.</text>
</comment>
<name>A0A7W4RSF8_ACIJO</name>
<dbReference type="Proteomes" id="UP001161099">
    <property type="component" value="Unassembled WGS sequence"/>
</dbReference>
<evidence type="ECO:0000313" key="1">
    <source>
        <dbReference type="EMBL" id="MDH0657240.1"/>
    </source>
</evidence>
<dbReference type="Pfam" id="PF05930">
    <property type="entry name" value="Phage_AlpA"/>
    <property type="match status" value="1"/>
</dbReference>
<dbReference type="AlphaFoldDB" id="A0A7W4RSF8"/>
<dbReference type="EMBL" id="JAOCDR010000045">
    <property type="protein sequence ID" value="MDH0657240.1"/>
    <property type="molecule type" value="Genomic_DNA"/>
</dbReference>
<protein>
    <submittedName>
        <fullName evidence="1">AlpA family phage regulatory protein</fullName>
    </submittedName>
</protein>